<reference evidence="1" key="1">
    <citation type="submission" date="2020-04" db="EMBL/GenBank/DDBJ databases">
        <title>Hybrid Assembly of Korean Phytophthora infestans isolates.</title>
        <authorList>
            <person name="Prokchorchik M."/>
            <person name="Lee Y."/>
            <person name="Seo J."/>
            <person name="Cho J.-H."/>
            <person name="Park Y.-E."/>
            <person name="Jang D.-C."/>
            <person name="Im J.-S."/>
            <person name="Choi J.-G."/>
            <person name="Park H.-J."/>
            <person name="Lee G.-B."/>
            <person name="Lee Y.-G."/>
            <person name="Hong S.-Y."/>
            <person name="Cho K."/>
            <person name="Sohn K.H."/>
        </authorList>
    </citation>
    <scope>NUCLEOTIDE SEQUENCE</scope>
    <source>
        <strain evidence="1">KR_1_A1</strain>
        <strain evidence="2">KR_2_A2</strain>
    </source>
</reference>
<dbReference type="Proteomes" id="UP000602510">
    <property type="component" value="Unassembled WGS sequence"/>
</dbReference>
<evidence type="ECO:0000313" key="1">
    <source>
        <dbReference type="EMBL" id="KAF4032094.1"/>
    </source>
</evidence>
<dbReference type="EMBL" id="JAACNO010000078">
    <property type="protein sequence ID" value="KAF4150359.1"/>
    <property type="molecule type" value="Genomic_DNA"/>
</dbReference>
<proteinExistence type="predicted"/>
<sequence>MDEAEVLCGWCGAPVSDWKRYGFELQEAGCRLQVKLSRRRRGNRAVRQALCYLYLCLKSGSMQGNVPKCQTTIAHDLAGRREGKYIIKLKVALVILRL</sequence>
<accession>A0A833SIQ8</accession>
<gene>
    <name evidence="1" type="ORF">GN244_ATG16017</name>
    <name evidence="2" type="ORF">GN958_ATG00416</name>
</gene>
<evidence type="ECO:0000313" key="2">
    <source>
        <dbReference type="EMBL" id="KAF4150359.1"/>
    </source>
</evidence>
<dbReference type="Proteomes" id="UP000704712">
    <property type="component" value="Unassembled WGS sequence"/>
</dbReference>
<keyword evidence="3" id="KW-1185">Reference proteome</keyword>
<comment type="caution">
    <text evidence="1">The sequence shown here is derived from an EMBL/GenBank/DDBJ whole genome shotgun (WGS) entry which is preliminary data.</text>
</comment>
<protein>
    <submittedName>
        <fullName evidence="1">Uncharacterized protein</fullName>
    </submittedName>
</protein>
<evidence type="ECO:0000313" key="3">
    <source>
        <dbReference type="Proteomes" id="UP000602510"/>
    </source>
</evidence>
<name>A0A833SIQ8_PHYIN</name>
<organism evidence="1 3">
    <name type="scientific">Phytophthora infestans</name>
    <name type="common">Potato late blight agent</name>
    <name type="synonym">Botrytis infestans</name>
    <dbReference type="NCBI Taxonomy" id="4787"/>
    <lineage>
        <taxon>Eukaryota</taxon>
        <taxon>Sar</taxon>
        <taxon>Stramenopiles</taxon>
        <taxon>Oomycota</taxon>
        <taxon>Peronosporomycetes</taxon>
        <taxon>Peronosporales</taxon>
        <taxon>Peronosporaceae</taxon>
        <taxon>Phytophthora</taxon>
    </lineage>
</organism>
<dbReference type="AlphaFoldDB" id="A0A833SIQ8"/>
<dbReference type="EMBL" id="WSZM01000513">
    <property type="protein sequence ID" value="KAF4032094.1"/>
    <property type="molecule type" value="Genomic_DNA"/>
</dbReference>